<dbReference type="EMBL" id="CP000967">
    <property type="protein sequence ID" value="ACD60168.1"/>
    <property type="molecule type" value="Genomic_DNA"/>
</dbReference>
<accession>A0A0K0GMS4</accession>
<gene>
    <name evidence="2" type="ordered locus">PXO_01890</name>
</gene>
<organism evidence="2 3">
    <name type="scientific">Xanthomonas oryzae pv. oryzae (strain PXO99A)</name>
    <dbReference type="NCBI Taxonomy" id="360094"/>
    <lineage>
        <taxon>Bacteria</taxon>
        <taxon>Pseudomonadati</taxon>
        <taxon>Pseudomonadota</taxon>
        <taxon>Gammaproteobacteria</taxon>
        <taxon>Lysobacterales</taxon>
        <taxon>Lysobacteraceae</taxon>
        <taxon>Xanthomonas</taxon>
    </lineage>
</organism>
<feature type="region of interest" description="Disordered" evidence="1">
    <location>
        <begin position="235"/>
        <end position="266"/>
    </location>
</feature>
<dbReference type="HOGENOM" id="CLU_083903_0_0_6"/>
<sequence length="266" mass="29829">MRAAIIAGPFFTDRPHMKLIAHVLDGHTLDIRPAPHERAWMDATDQRYAYRCLPLAIANAHGWKLLCQSGFEASWDGSDALAAITITADADTHAPAISHFGYGVLTFHVPCLFRTDTGVDLFVTGPLNQPKDGIGALSGMVETDWSPHTFTMNWRFTRPGRVRFEAGEPFCHLFPLQRQLIEQVQPQWKPLSEAPQLAQQHADWTHSRTRFLDELPDAQSAAAREKWQRGYFLGVTAPGQRPAPEHRSRLRLPMFTRAGSDDTPAD</sequence>
<dbReference type="KEGG" id="xop:PXO_01890"/>
<reference evidence="2 3" key="1">
    <citation type="journal article" date="2008" name="BMC Genomics">
        <title>Genome sequence and rapid evolution of the rice pathogen Xanthomonas oryzae pv. oryzae PXO99A.</title>
        <authorList>
            <person name="Salzberg S.L."/>
            <person name="Sommer D.D."/>
            <person name="Schatz M.C."/>
            <person name="Phillippy A.M."/>
            <person name="Rabinowicz P.D."/>
            <person name="Tsuge S."/>
            <person name="Furutani A."/>
            <person name="Ochiai H."/>
            <person name="Delcher A.L."/>
            <person name="Kelley D."/>
            <person name="Madupu R."/>
            <person name="Puiu D."/>
            <person name="Radune D."/>
            <person name="Shumway M."/>
            <person name="Trapnell C."/>
            <person name="Aparna G."/>
            <person name="Jha G."/>
            <person name="Pandey A."/>
            <person name="Patil P.B."/>
            <person name="Ishihara H."/>
            <person name="Meyer D.F."/>
            <person name="Szurek B."/>
            <person name="Verdier V."/>
            <person name="Koebnik R."/>
            <person name="Dow J.M."/>
            <person name="Ryan R.P."/>
            <person name="Hirata H."/>
            <person name="Tsuyumu S."/>
            <person name="Won Lee S."/>
            <person name="Seo Y.S."/>
            <person name="Sriariyanum M."/>
            <person name="Ronald P.C."/>
            <person name="Sonti R.V."/>
            <person name="Van Sluys M.A."/>
            <person name="Leach J.E."/>
            <person name="White F.F."/>
            <person name="Bogdanove A.J."/>
        </authorList>
    </citation>
    <scope>NUCLEOTIDE SEQUENCE [LARGE SCALE GENOMIC DNA]</scope>
    <source>
        <strain evidence="2 3">PXO99A</strain>
    </source>
</reference>
<evidence type="ECO:0000256" key="1">
    <source>
        <dbReference type="SAM" id="MobiDB-lite"/>
    </source>
</evidence>
<proteinExistence type="predicted"/>
<dbReference type="Pfam" id="PF19541">
    <property type="entry name" value="DUF6065"/>
    <property type="match status" value="1"/>
</dbReference>
<dbReference type="eggNOG" id="ENOG502ZCCP">
    <property type="taxonomic scope" value="Bacteria"/>
</dbReference>
<evidence type="ECO:0000313" key="2">
    <source>
        <dbReference type="EMBL" id="ACD60168.1"/>
    </source>
</evidence>
<evidence type="ECO:0000313" key="3">
    <source>
        <dbReference type="Proteomes" id="UP000001740"/>
    </source>
</evidence>
<dbReference type="Proteomes" id="UP000001740">
    <property type="component" value="Chromosome"/>
</dbReference>
<dbReference type="AlphaFoldDB" id="A0A0K0GMS4"/>
<protein>
    <submittedName>
        <fullName evidence="2">Uncharacterized protein</fullName>
    </submittedName>
</protein>
<name>A0A0K0GMS4_XANOP</name>
<dbReference type="InterPro" id="IPR045709">
    <property type="entry name" value="DUF6065"/>
</dbReference>